<dbReference type="AlphaFoldDB" id="A0A645HDM4"/>
<reference evidence="1" key="1">
    <citation type="submission" date="2019-08" db="EMBL/GenBank/DDBJ databases">
        <authorList>
            <person name="Kucharzyk K."/>
            <person name="Murdoch R.W."/>
            <person name="Higgins S."/>
            <person name="Loffler F."/>
        </authorList>
    </citation>
    <scope>NUCLEOTIDE SEQUENCE</scope>
</reference>
<proteinExistence type="predicted"/>
<evidence type="ECO:0000313" key="1">
    <source>
        <dbReference type="EMBL" id="MPN37138.1"/>
    </source>
</evidence>
<gene>
    <name evidence="1" type="ORF">SDC9_184654</name>
</gene>
<organism evidence="1">
    <name type="scientific">bioreactor metagenome</name>
    <dbReference type="NCBI Taxonomy" id="1076179"/>
    <lineage>
        <taxon>unclassified sequences</taxon>
        <taxon>metagenomes</taxon>
        <taxon>ecological metagenomes</taxon>
    </lineage>
</organism>
<sequence>MDSFTATKKILENLNLKYKNIDNIMNLTKDMERAMMANDSISFGATLDMRGDVMILVDKLD</sequence>
<name>A0A645HDM4_9ZZZZ</name>
<comment type="caution">
    <text evidence="1">The sequence shown here is derived from an EMBL/GenBank/DDBJ whole genome shotgun (WGS) entry which is preliminary data.</text>
</comment>
<accession>A0A645HDM4</accession>
<dbReference type="EMBL" id="VSSQ01091627">
    <property type="protein sequence ID" value="MPN37138.1"/>
    <property type="molecule type" value="Genomic_DNA"/>
</dbReference>
<protein>
    <submittedName>
        <fullName evidence="1">Uncharacterized protein</fullName>
    </submittedName>
</protein>